<evidence type="ECO:0000256" key="11">
    <source>
        <dbReference type="ARBA" id="ARBA00022692"/>
    </source>
</evidence>
<evidence type="ECO:0000256" key="18">
    <source>
        <dbReference type="RuleBase" id="RU003938"/>
    </source>
</evidence>
<evidence type="ECO:0000256" key="5">
    <source>
        <dbReference type="ARBA" id="ARBA00010185"/>
    </source>
</evidence>
<comment type="similarity">
    <text evidence="5 18">Belongs to the CDS family.</text>
</comment>
<keyword evidence="15 19" id="KW-0472">Membrane</keyword>
<keyword evidence="10 18" id="KW-0808">Transferase</keyword>
<comment type="pathway">
    <text evidence="4">Lipid metabolism.</text>
</comment>
<dbReference type="EMBL" id="SMFY01000002">
    <property type="protein sequence ID" value="TCK28474.1"/>
    <property type="molecule type" value="Genomic_DNA"/>
</dbReference>
<evidence type="ECO:0000256" key="8">
    <source>
        <dbReference type="ARBA" id="ARBA00022475"/>
    </source>
</evidence>
<feature type="transmembrane region" description="Helical" evidence="19">
    <location>
        <begin position="128"/>
        <end position="146"/>
    </location>
</feature>
<evidence type="ECO:0000313" key="21">
    <source>
        <dbReference type="Proteomes" id="UP000295030"/>
    </source>
</evidence>
<comment type="caution">
    <text evidence="20">The sequence shown here is derived from an EMBL/GenBank/DDBJ whole genome shotgun (WGS) entry which is preliminary data.</text>
</comment>
<dbReference type="GO" id="GO:0004605">
    <property type="term" value="F:phosphatidate cytidylyltransferase activity"/>
    <property type="evidence" value="ECO:0007669"/>
    <property type="project" value="UniProtKB-EC"/>
</dbReference>
<dbReference type="PANTHER" id="PTHR46382:SF1">
    <property type="entry name" value="PHOSPHATIDATE CYTIDYLYLTRANSFERASE"/>
    <property type="match status" value="1"/>
</dbReference>
<reference evidence="20 21" key="1">
    <citation type="submission" date="2019-03" db="EMBL/GenBank/DDBJ databases">
        <title>Genomic Encyclopedia of Type Strains, Phase IV (KMG-IV): sequencing the most valuable type-strain genomes for metagenomic binning, comparative biology and taxonomic classification.</title>
        <authorList>
            <person name="Goeker M."/>
        </authorList>
    </citation>
    <scope>NUCLEOTIDE SEQUENCE [LARGE SCALE GENOMIC DNA]</scope>
    <source>
        <strain evidence="20 21">DSM 101</strain>
    </source>
</reference>
<keyword evidence="14" id="KW-0443">Lipid metabolism</keyword>
<name>A0A4R1I017_ANCAQ</name>
<keyword evidence="21" id="KW-1185">Reference proteome</keyword>
<evidence type="ECO:0000256" key="13">
    <source>
        <dbReference type="ARBA" id="ARBA00022989"/>
    </source>
</evidence>
<evidence type="ECO:0000313" key="20">
    <source>
        <dbReference type="EMBL" id="TCK28474.1"/>
    </source>
</evidence>
<evidence type="ECO:0000256" key="1">
    <source>
        <dbReference type="ARBA" id="ARBA00001698"/>
    </source>
</evidence>
<evidence type="ECO:0000256" key="14">
    <source>
        <dbReference type="ARBA" id="ARBA00023098"/>
    </source>
</evidence>
<evidence type="ECO:0000256" key="17">
    <source>
        <dbReference type="ARBA" id="ARBA00023264"/>
    </source>
</evidence>
<feature type="transmembrane region" description="Helical" evidence="19">
    <location>
        <begin position="193"/>
        <end position="213"/>
    </location>
</feature>
<evidence type="ECO:0000256" key="7">
    <source>
        <dbReference type="ARBA" id="ARBA00019373"/>
    </source>
</evidence>
<keyword evidence="16" id="KW-0594">Phospholipid biosynthesis</keyword>
<comment type="catalytic activity">
    <reaction evidence="1 18">
        <text>a 1,2-diacyl-sn-glycero-3-phosphate + CTP + H(+) = a CDP-1,2-diacyl-sn-glycerol + diphosphate</text>
        <dbReference type="Rhea" id="RHEA:16229"/>
        <dbReference type="ChEBI" id="CHEBI:15378"/>
        <dbReference type="ChEBI" id="CHEBI:33019"/>
        <dbReference type="ChEBI" id="CHEBI:37563"/>
        <dbReference type="ChEBI" id="CHEBI:58332"/>
        <dbReference type="ChEBI" id="CHEBI:58608"/>
        <dbReference type="EC" id="2.7.7.41"/>
    </reaction>
</comment>
<evidence type="ECO:0000256" key="12">
    <source>
        <dbReference type="ARBA" id="ARBA00022695"/>
    </source>
</evidence>
<keyword evidence="8" id="KW-1003">Cell membrane</keyword>
<evidence type="ECO:0000256" key="3">
    <source>
        <dbReference type="ARBA" id="ARBA00005119"/>
    </source>
</evidence>
<accession>A0A4R1I017</accession>
<gene>
    <name evidence="20" type="ORF">EV667_2478</name>
</gene>
<dbReference type="UniPathway" id="UPA00557">
    <property type="reaction ID" value="UER00614"/>
</dbReference>
<dbReference type="Pfam" id="PF01148">
    <property type="entry name" value="CTP_transf_1"/>
    <property type="match status" value="1"/>
</dbReference>
<organism evidence="20 21">
    <name type="scientific">Ancylobacter aquaticus</name>
    <dbReference type="NCBI Taxonomy" id="100"/>
    <lineage>
        <taxon>Bacteria</taxon>
        <taxon>Pseudomonadati</taxon>
        <taxon>Pseudomonadota</taxon>
        <taxon>Alphaproteobacteria</taxon>
        <taxon>Hyphomicrobiales</taxon>
        <taxon>Xanthobacteraceae</taxon>
        <taxon>Ancylobacter</taxon>
    </lineage>
</organism>
<evidence type="ECO:0000256" key="10">
    <source>
        <dbReference type="ARBA" id="ARBA00022679"/>
    </source>
</evidence>
<keyword evidence="13 19" id="KW-1133">Transmembrane helix</keyword>
<dbReference type="PROSITE" id="PS01315">
    <property type="entry name" value="CDS"/>
    <property type="match status" value="1"/>
</dbReference>
<feature type="transmembrane region" description="Helical" evidence="19">
    <location>
        <begin position="36"/>
        <end position="67"/>
    </location>
</feature>
<dbReference type="GO" id="GO:0016024">
    <property type="term" value="P:CDP-diacylglycerol biosynthetic process"/>
    <property type="evidence" value="ECO:0007669"/>
    <property type="project" value="UniProtKB-UniPathway"/>
</dbReference>
<evidence type="ECO:0000256" key="4">
    <source>
        <dbReference type="ARBA" id="ARBA00005189"/>
    </source>
</evidence>
<feature type="transmembrane region" description="Helical" evidence="19">
    <location>
        <begin position="104"/>
        <end position="121"/>
    </location>
</feature>
<dbReference type="PANTHER" id="PTHR46382">
    <property type="entry name" value="PHOSPHATIDATE CYTIDYLYLTRANSFERASE"/>
    <property type="match status" value="1"/>
</dbReference>
<keyword evidence="12 18" id="KW-0548">Nucleotidyltransferase</keyword>
<feature type="transmembrane region" description="Helical" evidence="19">
    <location>
        <begin position="152"/>
        <end position="173"/>
    </location>
</feature>
<keyword evidence="11 18" id="KW-0812">Transmembrane</keyword>
<sequence length="295" mass="30669">MASIASANAALAASTPPGKAEPLRIGEDFLPRLGSALVLGPFVVLVAVVGGWAFSVLVTLAAVILLWEWLRMIGAKPRTPLLVIGGTALVGAILLLAIRPPPAAIGMVVLGAIMAALVARSNRERRTWAPFGVLYAGALALPTLILRDDSSFGLVSLVWLLAVVWSTDIAAYFCGRLIGGPKLWPRVSPNKTWAGSLGGAFFGMLAGMATLYLAGVETALLAAPVALLASFASQGGDLFESGMKRHFGVKDSSQLIPGHGGLMDRLDGFITAAALALLIGLIRDPDAPARGFLLW</sequence>
<proteinExistence type="inferred from homology"/>
<protein>
    <recommendedName>
        <fullName evidence="7 18">Phosphatidate cytidylyltransferase</fullName>
        <ecNumber evidence="6 18">2.7.7.41</ecNumber>
    </recommendedName>
</protein>
<dbReference type="GO" id="GO:0005886">
    <property type="term" value="C:plasma membrane"/>
    <property type="evidence" value="ECO:0007669"/>
    <property type="project" value="UniProtKB-SubCell"/>
</dbReference>
<comment type="subcellular location">
    <subcellularLocation>
        <location evidence="2">Cell membrane</location>
        <topology evidence="2">Multi-pass membrane protein</topology>
    </subcellularLocation>
</comment>
<evidence type="ECO:0000256" key="6">
    <source>
        <dbReference type="ARBA" id="ARBA00012487"/>
    </source>
</evidence>
<evidence type="ECO:0000256" key="19">
    <source>
        <dbReference type="SAM" id="Phobius"/>
    </source>
</evidence>
<evidence type="ECO:0000256" key="9">
    <source>
        <dbReference type="ARBA" id="ARBA00022516"/>
    </source>
</evidence>
<dbReference type="Proteomes" id="UP000295030">
    <property type="component" value="Unassembled WGS sequence"/>
</dbReference>
<keyword evidence="17" id="KW-1208">Phospholipid metabolism</keyword>
<dbReference type="InterPro" id="IPR000374">
    <property type="entry name" value="PC_trans"/>
</dbReference>
<dbReference type="EC" id="2.7.7.41" evidence="6 18"/>
<keyword evidence="9" id="KW-0444">Lipid biosynthesis</keyword>
<evidence type="ECO:0000256" key="16">
    <source>
        <dbReference type="ARBA" id="ARBA00023209"/>
    </source>
</evidence>
<dbReference type="AlphaFoldDB" id="A0A4R1I017"/>
<dbReference type="RefSeq" id="WP_245516121.1">
    <property type="nucleotide sequence ID" value="NZ_SMFY01000002.1"/>
</dbReference>
<evidence type="ECO:0000256" key="2">
    <source>
        <dbReference type="ARBA" id="ARBA00004651"/>
    </source>
</evidence>
<feature type="transmembrane region" description="Helical" evidence="19">
    <location>
        <begin position="79"/>
        <end position="98"/>
    </location>
</feature>
<comment type="pathway">
    <text evidence="3 18">Phospholipid metabolism; CDP-diacylglycerol biosynthesis; CDP-diacylglycerol from sn-glycerol 3-phosphate: step 3/3.</text>
</comment>
<evidence type="ECO:0000256" key="15">
    <source>
        <dbReference type="ARBA" id="ARBA00023136"/>
    </source>
</evidence>